<keyword evidence="3" id="KW-1185">Reference proteome</keyword>
<dbReference type="AlphaFoldDB" id="A0A397H2D9"/>
<proteinExistence type="predicted"/>
<reference evidence="2 3" key="1">
    <citation type="submission" date="2018-08" db="EMBL/GenBank/DDBJ databases">
        <title>Genome and evolution of the arbuscular mycorrhizal fungus Diversispora epigaea (formerly Glomus versiforme) and its bacterial endosymbionts.</title>
        <authorList>
            <person name="Sun X."/>
            <person name="Fei Z."/>
            <person name="Harrison M."/>
        </authorList>
    </citation>
    <scope>NUCLEOTIDE SEQUENCE [LARGE SCALE GENOMIC DNA]</scope>
    <source>
        <strain evidence="2 3">IT104</strain>
    </source>
</reference>
<feature type="compositionally biased region" description="Basic and acidic residues" evidence="1">
    <location>
        <begin position="56"/>
        <end position="94"/>
    </location>
</feature>
<dbReference type="EMBL" id="PQFF01000351">
    <property type="protein sequence ID" value="RHZ57147.1"/>
    <property type="molecule type" value="Genomic_DNA"/>
</dbReference>
<evidence type="ECO:0000313" key="2">
    <source>
        <dbReference type="EMBL" id="RHZ57147.1"/>
    </source>
</evidence>
<organism evidence="2 3">
    <name type="scientific">Diversispora epigaea</name>
    <dbReference type="NCBI Taxonomy" id="1348612"/>
    <lineage>
        <taxon>Eukaryota</taxon>
        <taxon>Fungi</taxon>
        <taxon>Fungi incertae sedis</taxon>
        <taxon>Mucoromycota</taxon>
        <taxon>Glomeromycotina</taxon>
        <taxon>Glomeromycetes</taxon>
        <taxon>Diversisporales</taxon>
        <taxon>Diversisporaceae</taxon>
        <taxon>Diversispora</taxon>
    </lineage>
</organism>
<protein>
    <submittedName>
        <fullName evidence="2">Uncharacterized protein</fullName>
    </submittedName>
</protein>
<gene>
    <name evidence="2" type="ORF">Glove_393g24</name>
</gene>
<dbReference type="Proteomes" id="UP000266861">
    <property type="component" value="Unassembled WGS sequence"/>
</dbReference>
<name>A0A397H2D9_9GLOM</name>
<evidence type="ECO:0000313" key="3">
    <source>
        <dbReference type="Proteomes" id="UP000266861"/>
    </source>
</evidence>
<accession>A0A397H2D9</accession>
<sequence length="94" mass="11312">MAAGELQEKEILNSIQKNTEQQHWENGRTENKSKLLISSKISRHQKVRTAPGSRTAQEKLEQHRRGHRKEERQKQQEKRERKDNTTYHRRNREA</sequence>
<comment type="caution">
    <text evidence="2">The sequence shown here is derived from an EMBL/GenBank/DDBJ whole genome shotgun (WGS) entry which is preliminary data.</text>
</comment>
<feature type="region of interest" description="Disordered" evidence="1">
    <location>
        <begin position="17"/>
        <end position="94"/>
    </location>
</feature>
<feature type="compositionally biased region" description="Basic and acidic residues" evidence="1">
    <location>
        <begin position="20"/>
        <end position="33"/>
    </location>
</feature>
<evidence type="ECO:0000256" key="1">
    <source>
        <dbReference type="SAM" id="MobiDB-lite"/>
    </source>
</evidence>